<comment type="cofactor">
    <cofactor evidence="1">
        <name>FMN</name>
        <dbReference type="ChEBI" id="CHEBI:58210"/>
    </cofactor>
</comment>
<evidence type="ECO:0000256" key="2">
    <source>
        <dbReference type="ARBA" id="ARBA00022630"/>
    </source>
</evidence>
<dbReference type="PANTHER" id="PTHR19384:SF17">
    <property type="entry name" value="NADPH--CYTOCHROME P450 REDUCTASE"/>
    <property type="match status" value="1"/>
</dbReference>
<accession>A0ABP3RTR5</accession>
<dbReference type="EMBL" id="BAAADE010000011">
    <property type="protein sequence ID" value="GAA0613826.1"/>
    <property type="molecule type" value="Genomic_DNA"/>
</dbReference>
<dbReference type="PRINTS" id="PR00369">
    <property type="entry name" value="FLAVODOXIN"/>
</dbReference>
<keyword evidence="7" id="KW-1185">Reference proteome</keyword>
<evidence type="ECO:0000256" key="3">
    <source>
        <dbReference type="ARBA" id="ARBA00022643"/>
    </source>
</evidence>
<dbReference type="SUPFAM" id="SSF52218">
    <property type="entry name" value="Flavoproteins"/>
    <property type="match status" value="1"/>
</dbReference>
<comment type="caution">
    <text evidence="6">The sequence shown here is derived from an EMBL/GenBank/DDBJ whole genome shotgun (WGS) entry which is preliminary data.</text>
</comment>
<sequence>MMMISILYGTETGNTEMLAEDVAGELSAEHEVTVCNLDSFAPHEFSSSQLYLIICSTYGDGELPASAQGFAKILTEEQTDLSAVSFAVFGLGDSEYTDTYNFGSKHIAEIMTVRGAKQIGLRVVHDASGPDLPEDIALPWAQEAVALYQSQMEDA</sequence>
<gene>
    <name evidence="6" type="ORF">GCM10008943_31420</name>
</gene>
<dbReference type="RefSeq" id="WP_343807775.1">
    <property type="nucleotide sequence ID" value="NZ_BAAADE010000011.1"/>
</dbReference>
<dbReference type="Pfam" id="PF00258">
    <property type="entry name" value="Flavodoxin_1"/>
    <property type="match status" value="1"/>
</dbReference>
<proteinExistence type="predicted"/>
<dbReference type="InterPro" id="IPR008254">
    <property type="entry name" value="Flavodoxin/NO_synth"/>
</dbReference>
<dbReference type="InterPro" id="IPR001226">
    <property type="entry name" value="Flavodoxin_CS"/>
</dbReference>
<protein>
    <recommendedName>
        <fullName evidence="5">Flavodoxin-like domain-containing protein</fullName>
    </recommendedName>
</protein>
<dbReference type="PANTHER" id="PTHR19384">
    <property type="entry name" value="NITRIC OXIDE SYNTHASE-RELATED"/>
    <property type="match status" value="1"/>
</dbReference>
<evidence type="ECO:0000259" key="5">
    <source>
        <dbReference type="PROSITE" id="PS50902"/>
    </source>
</evidence>
<evidence type="ECO:0000313" key="6">
    <source>
        <dbReference type="EMBL" id="GAA0613826.1"/>
    </source>
</evidence>
<keyword evidence="4" id="KW-0813">Transport</keyword>
<dbReference type="Proteomes" id="UP001424441">
    <property type="component" value="Unassembled WGS sequence"/>
</dbReference>
<dbReference type="InterPro" id="IPR029039">
    <property type="entry name" value="Flavoprotein-like_sf"/>
</dbReference>
<keyword evidence="2" id="KW-0285">Flavoprotein</keyword>
<reference evidence="7" key="1">
    <citation type="journal article" date="2019" name="Int. J. Syst. Evol. Microbiol.">
        <title>The Global Catalogue of Microorganisms (GCM) 10K type strain sequencing project: providing services to taxonomists for standard genome sequencing and annotation.</title>
        <authorList>
            <consortium name="The Broad Institute Genomics Platform"/>
            <consortium name="The Broad Institute Genome Sequencing Center for Infectious Disease"/>
            <person name="Wu L."/>
            <person name="Ma J."/>
        </authorList>
    </citation>
    <scope>NUCLEOTIDE SEQUENCE [LARGE SCALE GENOMIC DNA]</scope>
    <source>
        <strain evidence="7">JCM 15115</strain>
    </source>
</reference>
<dbReference type="PROSITE" id="PS50902">
    <property type="entry name" value="FLAVODOXIN_LIKE"/>
    <property type="match status" value="1"/>
</dbReference>
<keyword evidence="3" id="KW-0288">FMN</keyword>
<organism evidence="6 7">
    <name type="scientific">Paenochrobactrum glaciei</name>
    <dbReference type="NCBI Taxonomy" id="486407"/>
    <lineage>
        <taxon>Bacteria</taxon>
        <taxon>Pseudomonadati</taxon>
        <taxon>Pseudomonadota</taxon>
        <taxon>Alphaproteobacteria</taxon>
        <taxon>Hyphomicrobiales</taxon>
        <taxon>Brucellaceae</taxon>
        <taxon>Paenochrobactrum</taxon>
    </lineage>
</organism>
<evidence type="ECO:0000256" key="1">
    <source>
        <dbReference type="ARBA" id="ARBA00001917"/>
    </source>
</evidence>
<feature type="domain" description="Flavodoxin-like" evidence="5">
    <location>
        <begin position="4"/>
        <end position="145"/>
    </location>
</feature>
<evidence type="ECO:0000313" key="7">
    <source>
        <dbReference type="Proteomes" id="UP001424441"/>
    </source>
</evidence>
<dbReference type="Gene3D" id="3.40.50.360">
    <property type="match status" value="1"/>
</dbReference>
<evidence type="ECO:0000256" key="4">
    <source>
        <dbReference type="ARBA" id="ARBA00022982"/>
    </source>
</evidence>
<dbReference type="InterPro" id="IPR001094">
    <property type="entry name" value="Flavdoxin-like"/>
</dbReference>
<dbReference type="PROSITE" id="PS00201">
    <property type="entry name" value="FLAVODOXIN"/>
    <property type="match status" value="1"/>
</dbReference>
<name>A0ABP3RTR5_9HYPH</name>
<keyword evidence="4" id="KW-0249">Electron transport</keyword>